<proteinExistence type="inferred from homology"/>
<feature type="transmembrane region" description="Helical" evidence="11">
    <location>
        <begin position="188"/>
        <end position="207"/>
    </location>
</feature>
<dbReference type="PANTHER" id="PTHR11403:SF7">
    <property type="entry name" value="CYTOCHROME C OXIDASE SUBUNIT 3"/>
    <property type="match status" value="1"/>
</dbReference>
<reference evidence="13 14" key="1">
    <citation type="submission" date="2019-09" db="EMBL/GenBank/DDBJ databases">
        <title>Draft genome sequencing and comparative genomics of hatchery-associated Vibrios.</title>
        <authorList>
            <person name="Kehlet-Delgado H."/>
            <person name="Mueller R.S."/>
        </authorList>
    </citation>
    <scope>NUCLEOTIDE SEQUENCE [LARGE SCALE GENOMIC DNA]</scope>
    <source>
        <strain evidence="13 14">99-70-13A3</strain>
    </source>
</reference>
<feature type="transmembrane region" description="Helical" evidence="11">
    <location>
        <begin position="227"/>
        <end position="255"/>
    </location>
</feature>
<evidence type="ECO:0000256" key="8">
    <source>
        <dbReference type="ARBA" id="ARBA00031400"/>
    </source>
</evidence>
<evidence type="ECO:0000256" key="9">
    <source>
        <dbReference type="ARBA" id="ARBA00031625"/>
    </source>
</evidence>
<keyword evidence="5" id="KW-1278">Translocase</keyword>
<dbReference type="RefSeq" id="WP_004730084.1">
    <property type="nucleotide sequence ID" value="NZ_CAWMQX010000066.1"/>
</dbReference>
<accession>A0A2N7MI29</accession>
<dbReference type="FunFam" id="1.20.120.80:FF:000003">
    <property type="entry name" value="Cytochrome c oxidase subunit 3"/>
    <property type="match status" value="1"/>
</dbReference>
<dbReference type="GO" id="GO:0004129">
    <property type="term" value="F:cytochrome-c oxidase activity"/>
    <property type="evidence" value="ECO:0007669"/>
    <property type="project" value="UniProtKB-EC"/>
</dbReference>
<gene>
    <name evidence="13" type="ORF">F0234_06625</name>
</gene>
<dbReference type="EMBL" id="VTXL01000004">
    <property type="protein sequence ID" value="NOJ12428.1"/>
    <property type="molecule type" value="Genomic_DNA"/>
</dbReference>
<evidence type="ECO:0000256" key="4">
    <source>
        <dbReference type="ARBA" id="ARBA00022692"/>
    </source>
</evidence>
<feature type="transmembrane region" description="Helical" evidence="11">
    <location>
        <begin position="15"/>
        <end position="35"/>
    </location>
</feature>
<evidence type="ECO:0000256" key="2">
    <source>
        <dbReference type="ARBA" id="ARBA00010581"/>
    </source>
</evidence>
<feature type="transmembrane region" description="Helical" evidence="11">
    <location>
        <begin position="275"/>
        <end position="293"/>
    </location>
</feature>
<dbReference type="Gene3D" id="1.10.287.70">
    <property type="match status" value="1"/>
</dbReference>
<dbReference type="InterPro" id="IPR013833">
    <property type="entry name" value="Cyt_c_oxidase_su3_a-hlx"/>
</dbReference>
<evidence type="ECO:0000313" key="13">
    <source>
        <dbReference type="EMBL" id="NOJ12428.1"/>
    </source>
</evidence>
<dbReference type="GO" id="GO:0019646">
    <property type="term" value="P:aerobic electron transport chain"/>
    <property type="evidence" value="ECO:0007669"/>
    <property type="project" value="InterPro"/>
</dbReference>
<comment type="similarity">
    <text evidence="2 10">Belongs to the cytochrome c oxidase subunit 3 family.</text>
</comment>
<sequence length="294" mass="33030">MSSKKEVYFVPHQSHWPLVGAVALFLVAVGAGLTVQNMGTDAAGGVFGKAVLLVGFCVLLYMLAGWFSNVITESLSGVYSEQISRSFRQGMSWFIFSEIMFFGAFFGALFYARMISVPWIGGAGNNEMTHEVLWPMFQSMWPLTTTPDGVTTEAMSWQGIPLKNTIILLLSSVTLHMAHISLEQNKRMALIVWLEITIVLAGFFLFFQVEEYLHAYQEMGLTLQSGIYGNTFFLLTGFHGLHVCLGTIFLIVLLARVAKDHFTPKDHFAFQAGSWYWHFVDVVWLGLFVFVYVL</sequence>
<organism evidence="13 14">
    <name type="scientific">Vibrio splendidus</name>
    <dbReference type="NCBI Taxonomy" id="29497"/>
    <lineage>
        <taxon>Bacteria</taxon>
        <taxon>Pseudomonadati</taxon>
        <taxon>Pseudomonadota</taxon>
        <taxon>Gammaproteobacteria</taxon>
        <taxon>Vibrionales</taxon>
        <taxon>Vibrionaceae</taxon>
        <taxon>Vibrio</taxon>
    </lineage>
</organism>
<dbReference type="Proteomes" id="UP000519158">
    <property type="component" value="Unassembled WGS sequence"/>
</dbReference>
<comment type="caution">
    <text evidence="13">The sequence shown here is derived from an EMBL/GenBank/DDBJ whole genome shotgun (WGS) entry which is preliminary data.</text>
</comment>
<evidence type="ECO:0000313" key="14">
    <source>
        <dbReference type="Proteomes" id="UP000519158"/>
    </source>
</evidence>
<feature type="transmembrane region" description="Helical" evidence="11">
    <location>
        <begin position="91"/>
        <end position="112"/>
    </location>
</feature>
<protein>
    <recommendedName>
        <fullName evidence="3">cytochrome-c oxidase</fullName>
        <ecNumber evidence="3">7.1.1.9</ecNumber>
    </recommendedName>
    <alternativeName>
        <fullName evidence="8">Cytochrome aa3 subunit 3</fullName>
    </alternativeName>
    <alternativeName>
        <fullName evidence="9">Cytochrome c oxidase polypeptide III</fullName>
    </alternativeName>
</protein>
<evidence type="ECO:0000256" key="10">
    <source>
        <dbReference type="RuleBase" id="RU003376"/>
    </source>
</evidence>
<dbReference type="SUPFAM" id="SSF81452">
    <property type="entry name" value="Cytochrome c oxidase subunit III-like"/>
    <property type="match status" value="1"/>
</dbReference>
<evidence type="ECO:0000256" key="7">
    <source>
        <dbReference type="ARBA" id="ARBA00023136"/>
    </source>
</evidence>
<keyword evidence="6 11" id="KW-1133">Transmembrane helix</keyword>
<evidence type="ECO:0000256" key="6">
    <source>
        <dbReference type="ARBA" id="ARBA00022989"/>
    </source>
</evidence>
<dbReference type="Pfam" id="PF00510">
    <property type="entry name" value="COX3"/>
    <property type="match status" value="1"/>
</dbReference>
<dbReference type="InterPro" id="IPR033945">
    <property type="entry name" value="Cyt_c_oxase_su3_dom"/>
</dbReference>
<evidence type="ECO:0000256" key="5">
    <source>
        <dbReference type="ARBA" id="ARBA00022967"/>
    </source>
</evidence>
<evidence type="ECO:0000256" key="1">
    <source>
        <dbReference type="ARBA" id="ARBA00004141"/>
    </source>
</evidence>
<dbReference type="AlphaFoldDB" id="A0A2N7MI29"/>
<dbReference type="InterPro" id="IPR024791">
    <property type="entry name" value="Cyt_c/ubiquinol_Oxase_su3"/>
</dbReference>
<feature type="transmembrane region" description="Helical" evidence="11">
    <location>
        <begin position="47"/>
        <end position="71"/>
    </location>
</feature>
<dbReference type="PROSITE" id="PS50253">
    <property type="entry name" value="COX3"/>
    <property type="match status" value="1"/>
</dbReference>
<dbReference type="InterPro" id="IPR035973">
    <property type="entry name" value="Cyt_c_oxidase_su3-like_sf"/>
</dbReference>
<feature type="domain" description="Heme-copper oxidase subunit III family profile" evidence="12">
    <location>
        <begin position="4"/>
        <end position="294"/>
    </location>
</feature>
<keyword evidence="7 11" id="KW-0472">Membrane</keyword>
<dbReference type="InterPro" id="IPR000298">
    <property type="entry name" value="Cyt_c_oxidase-like_su3"/>
</dbReference>
<dbReference type="PANTHER" id="PTHR11403">
    <property type="entry name" value="CYTOCHROME C OXIDASE SUBUNIT III"/>
    <property type="match status" value="1"/>
</dbReference>
<keyword evidence="4 10" id="KW-0812">Transmembrane</keyword>
<name>A0A2N7MI29_VIBSP</name>
<dbReference type="CDD" id="cd01665">
    <property type="entry name" value="Cyt_c_Oxidase_III"/>
    <property type="match status" value="1"/>
</dbReference>
<feature type="transmembrane region" description="Helical" evidence="11">
    <location>
        <begin position="165"/>
        <end position="182"/>
    </location>
</feature>
<evidence type="ECO:0000259" key="12">
    <source>
        <dbReference type="PROSITE" id="PS50253"/>
    </source>
</evidence>
<evidence type="ECO:0000256" key="11">
    <source>
        <dbReference type="SAM" id="Phobius"/>
    </source>
</evidence>
<dbReference type="EC" id="7.1.1.9" evidence="3"/>
<dbReference type="Gene3D" id="1.20.120.80">
    <property type="entry name" value="Cytochrome c oxidase, subunit III, four-helix bundle"/>
    <property type="match status" value="1"/>
</dbReference>
<evidence type="ECO:0000256" key="3">
    <source>
        <dbReference type="ARBA" id="ARBA00012949"/>
    </source>
</evidence>
<comment type="subcellular location">
    <subcellularLocation>
        <location evidence="10">Cell membrane</location>
        <topology evidence="10">Multi-pass membrane protein</topology>
    </subcellularLocation>
    <subcellularLocation>
        <location evidence="1">Membrane</location>
        <topology evidence="1">Multi-pass membrane protein</topology>
    </subcellularLocation>
</comment>
<dbReference type="GO" id="GO:0005886">
    <property type="term" value="C:plasma membrane"/>
    <property type="evidence" value="ECO:0007669"/>
    <property type="project" value="UniProtKB-SubCell"/>
</dbReference>